<keyword evidence="1" id="KW-0812">Transmembrane</keyword>
<feature type="transmembrane region" description="Helical" evidence="1">
    <location>
        <begin position="12"/>
        <end position="37"/>
    </location>
</feature>
<name>A0AB40BMJ6_DIOCR</name>
<accession>A0AB40BMJ6</accession>
<keyword evidence="2" id="KW-1185">Reference proteome</keyword>
<keyword evidence="1" id="KW-1133">Transmembrane helix</keyword>
<sequence>MVWQYPPTAKQLAWTGCWFAAGLALIAVGVHLSYANVEPQRARAKARADFVRDYIRRKLGD</sequence>
<protein>
    <submittedName>
        <fullName evidence="3">Uncharacterized protein LOC120264749</fullName>
    </submittedName>
</protein>
<gene>
    <name evidence="3" type="primary">LOC120264749</name>
</gene>
<reference evidence="2" key="1">
    <citation type="submission" date="2025-05" db="UniProtKB">
        <authorList>
            <consortium name="RefSeq"/>
        </authorList>
    </citation>
    <scope>NUCLEOTIDE SEQUENCE [LARGE SCALE GENOMIC DNA]</scope>
</reference>
<organism evidence="2 3">
    <name type="scientific">Dioscorea cayennensis subsp. rotundata</name>
    <name type="common">White Guinea yam</name>
    <name type="synonym">Dioscorea rotundata</name>
    <dbReference type="NCBI Taxonomy" id="55577"/>
    <lineage>
        <taxon>Eukaryota</taxon>
        <taxon>Viridiplantae</taxon>
        <taxon>Streptophyta</taxon>
        <taxon>Embryophyta</taxon>
        <taxon>Tracheophyta</taxon>
        <taxon>Spermatophyta</taxon>
        <taxon>Magnoliopsida</taxon>
        <taxon>Liliopsida</taxon>
        <taxon>Dioscoreales</taxon>
        <taxon>Dioscoreaceae</taxon>
        <taxon>Dioscorea</taxon>
    </lineage>
</organism>
<evidence type="ECO:0000256" key="1">
    <source>
        <dbReference type="SAM" id="Phobius"/>
    </source>
</evidence>
<keyword evidence="1" id="KW-0472">Membrane</keyword>
<proteinExistence type="predicted"/>
<reference evidence="3" key="2">
    <citation type="submission" date="2025-08" db="UniProtKB">
        <authorList>
            <consortium name="RefSeq"/>
        </authorList>
    </citation>
    <scope>IDENTIFICATION</scope>
</reference>
<evidence type="ECO:0000313" key="3">
    <source>
        <dbReference type="RefSeq" id="XP_039128511.1"/>
    </source>
</evidence>
<dbReference type="GeneID" id="120264749"/>
<evidence type="ECO:0000313" key="2">
    <source>
        <dbReference type="Proteomes" id="UP001515500"/>
    </source>
</evidence>
<dbReference type="Proteomes" id="UP001515500">
    <property type="component" value="Chromosome 1"/>
</dbReference>
<dbReference type="RefSeq" id="XP_039128511.1">
    <property type="nucleotide sequence ID" value="XM_039272577.1"/>
</dbReference>
<dbReference type="AlphaFoldDB" id="A0AB40BMJ6"/>